<gene>
    <name evidence="1" type="ORF">A2912_03180</name>
</gene>
<proteinExistence type="predicted"/>
<protein>
    <submittedName>
        <fullName evidence="1">Uncharacterized protein</fullName>
    </submittedName>
</protein>
<reference evidence="1 2" key="1">
    <citation type="journal article" date="2016" name="Nat. Commun.">
        <title>Thousands of microbial genomes shed light on interconnected biogeochemical processes in an aquifer system.</title>
        <authorList>
            <person name="Anantharaman K."/>
            <person name="Brown C.T."/>
            <person name="Hug L.A."/>
            <person name="Sharon I."/>
            <person name="Castelle C.J."/>
            <person name="Probst A.J."/>
            <person name="Thomas B.C."/>
            <person name="Singh A."/>
            <person name="Wilkins M.J."/>
            <person name="Karaoz U."/>
            <person name="Brodie E.L."/>
            <person name="Williams K.H."/>
            <person name="Hubbard S.S."/>
            <person name="Banfield J.F."/>
        </authorList>
    </citation>
    <scope>NUCLEOTIDE SEQUENCE [LARGE SCALE GENOMIC DNA]</scope>
</reference>
<comment type="caution">
    <text evidence="1">The sequence shown here is derived from an EMBL/GenBank/DDBJ whole genome shotgun (WGS) entry which is preliminary data.</text>
</comment>
<sequence length="746" mass="77273">MINLFFKLNKFSVFFLGLVTIFAVTFFISASFVLAAWVGPSQPPPVSNLPGFIFNNTSPQSGANFNIAGNGTIGGNLIVSGTANVTGQLTAVNDICLGGVCKSAWPTDTLWTDAGAYIYPTNYNQIGITDTGSIGIGTTNPAKKLEVIGGNDEQALRIAEASGGTVGRLELGYNSASDYGRIQAWDQTATPQARNLILQPGGGNVGIGTTNPGSSLDVIGPSSLGTSAIKGSSDASSGAAVYGSATGPGGVAILGVSSQGNAGLFSGQVVVFSGNFLVVTGNVGIGTAAPTQKLEVNGAVRLQPSTVPATLNNGIIYYDSGVNKFKCYEDSNWKDCISTGGRSGIGGSGTLNYVAKFTPDGTTLGNSQIYDNGTNVGIGTINPNNKLDVARDTRTGTHATNQSLYITGSMTDGKTGPAGGNIEFRHSNATQGIGFGYNTIYQTGSNTNNELNFLSRGNGPITLNAYPYSTGNVGIGTAAPTQKLEVNGAVRLQPSTVPATLNNGIIYYDSGVNKFKCYEDSNWKDCISTGGRSGIGGSGTLNYVAKFTPNGTTLGNSQIYDNGTNVGIGSANPAEKLVVYSDTRSVARLRGDTNTNWVGTTLVDTAGSEKWFIGANSNNFIFRRNNTTNDLVISNITGNVGIGTAAPTQKLDVNGNVNIAGGNKLRIDMQYQSCSAGSRSFGLPCTCNAGYNILSAGASCNSSDTLYQSSPSPNPNQWFAFCKPASGPVVNADILMWCAKFEDNTP</sequence>
<accession>A0A1G1YUB3</accession>
<name>A0A1G1YUB3_9BACT</name>
<dbReference type="AlphaFoldDB" id="A0A1G1YUB3"/>
<evidence type="ECO:0000313" key="2">
    <source>
        <dbReference type="Proteomes" id="UP000178122"/>
    </source>
</evidence>
<organism evidence="1 2">
    <name type="scientific">Candidatus Buchananbacteria bacterium RIFCSPLOWO2_01_FULL_40_23b</name>
    <dbReference type="NCBI Taxonomy" id="1797544"/>
    <lineage>
        <taxon>Bacteria</taxon>
        <taxon>Candidatus Buchananiibacteriota</taxon>
    </lineage>
</organism>
<dbReference type="Proteomes" id="UP000178122">
    <property type="component" value="Unassembled WGS sequence"/>
</dbReference>
<evidence type="ECO:0000313" key="1">
    <source>
        <dbReference type="EMBL" id="OGY55958.1"/>
    </source>
</evidence>
<dbReference type="EMBL" id="MHIN01000003">
    <property type="protein sequence ID" value="OGY55958.1"/>
    <property type="molecule type" value="Genomic_DNA"/>
</dbReference>